<dbReference type="GO" id="GO:0016301">
    <property type="term" value="F:kinase activity"/>
    <property type="evidence" value="ECO:0007669"/>
    <property type="project" value="UniProtKB-KW"/>
</dbReference>
<evidence type="ECO:0000313" key="9">
    <source>
        <dbReference type="Proteomes" id="UP001363151"/>
    </source>
</evidence>
<feature type="compositionally biased region" description="Low complexity" evidence="6">
    <location>
        <begin position="378"/>
        <end position="396"/>
    </location>
</feature>
<dbReference type="Gene3D" id="3.20.200.10">
    <property type="entry name" value="MHCK/EF2 kinase"/>
    <property type="match status" value="1"/>
</dbReference>
<dbReference type="PANTHER" id="PTHR45992:SF2">
    <property type="entry name" value="EUKARYOTIC ELONGATION FACTOR 2 KINASE"/>
    <property type="match status" value="1"/>
</dbReference>
<dbReference type="PROSITE" id="PS51158">
    <property type="entry name" value="ALPHA_KINASE"/>
    <property type="match status" value="1"/>
</dbReference>
<feature type="region of interest" description="Disordered" evidence="6">
    <location>
        <begin position="327"/>
        <end position="403"/>
    </location>
</feature>
<keyword evidence="2" id="KW-0808">Transferase</keyword>
<dbReference type="InterPro" id="IPR011009">
    <property type="entry name" value="Kinase-like_dom_sf"/>
</dbReference>
<evidence type="ECO:0000256" key="4">
    <source>
        <dbReference type="ARBA" id="ARBA00022777"/>
    </source>
</evidence>
<evidence type="ECO:0000256" key="2">
    <source>
        <dbReference type="ARBA" id="ARBA00022679"/>
    </source>
</evidence>
<dbReference type="Gene3D" id="3.30.200.20">
    <property type="entry name" value="Phosphorylase Kinase, domain 1"/>
    <property type="match status" value="1"/>
</dbReference>
<keyword evidence="8" id="KW-0251">Elongation factor</keyword>
<feature type="compositionally biased region" description="Basic residues" evidence="6">
    <location>
        <begin position="337"/>
        <end position="351"/>
    </location>
</feature>
<name>A0ABR1G4F8_AURAN</name>
<dbReference type="SMART" id="SM00811">
    <property type="entry name" value="Alpha_kinase"/>
    <property type="match status" value="1"/>
</dbReference>
<keyword evidence="1" id="KW-0723">Serine/threonine-protein kinase</keyword>
<dbReference type="SUPFAM" id="SSF56112">
    <property type="entry name" value="Protein kinase-like (PK-like)"/>
    <property type="match status" value="1"/>
</dbReference>
<dbReference type="InterPro" id="IPR004166">
    <property type="entry name" value="a-kinase_dom"/>
</dbReference>
<protein>
    <submittedName>
        <fullName evidence="8">Elongation factor-2 kinase</fullName>
    </submittedName>
</protein>
<evidence type="ECO:0000256" key="1">
    <source>
        <dbReference type="ARBA" id="ARBA00022527"/>
    </source>
</evidence>
<gene>
    <name evidence="8" type="ORF">SO694_00081199</name>
</gene>
<feature type="compositionally biased region" description="Low complexity" evidence="6">
    <location>
        <begin position="353"/>
        <end position="370"/>
    </location>
</feature>
<comment type="caution">
    <text evidence="8">The sequence shown here is derived from an EMBL/GenBank/DDBJ whole genome shotgun (WGS) entry which is preliminary data.</text>
</comment>
<dbReference type="InterPro" id="IPR051852">
    <property type="entry name" value="Alpha-type_PK"/>
</dbReference>
<evidence type="ECO:0000313" key="8">
    <source>
        <dbReference type="EMBL" id="KAK7248216.1"/>
    </source>
</evidence>
<dbReference type="Pfam" id="PF02816">
    <property type="entry name" value="Alpha_kinase"/>
    <property type="match status" value="1"/>
</dbReference>
<keyword evidence="5" id="KW-0067">ATP-binding</keyword>
<feature type="domain" description="Alpha-type protein kinase" evidence="7">
    <location>
        <begin position="61"/>
        <end position="330"/>
    </location>
</feature>
<evidence type="ECO:0000256" key="6">
    <source>
        <dbReference type="SAM" id="MobiDB-lite"/>
    </source>
</evidence>
<sequence length="500" mass="54725">MAARSGDQDHRSRTLSGEDVMRARVRELWKRGARMAREQLFEADPLAHLDLHERPEETVLRLRWVGGAWVEDVARLKVAPAPFAEGSMRMCYHAKKMSSRATVRHAALGSKHASWRYQRNYVLKTYKPGKARGGGDRLRTMLEVDAQMQAESKALAARYNARLRRLFDAGEFDRRAPQPMKLKCVDMLEASLVVFKDRPGRPCYFMEAYVEGDFVKHNGNAGYVNDRDHVARATPQAFSHFTFCETGGARLVVDVQGVGQGSKRERNSQLQRLRSRPFSTRVGDLFTDPQVHTRDGAGFGVGNGGPRGIALFFATHRCNRICGAMGLARSNAPGRRPLLRRRAARAPRPRTPRPWGGSRPRSTARSSTTPAPRPATPGPRFATAPARSSPSAAASPAPDPPPAAALMREAHRALGFMLLHGDATLARPSPAAALYHLAPPGGGGRPRRSRSSATRARERDARVAALAATRAARDARARGGGAARTTRSARPLGCSLRAPL</sequence>
<keyword evidence="8" id="KW-0648">Protein biosynthesis</keyword>
<reference evidence="8 9" key="1">
    <citation type="submission" date="2024-03" db="EMBL/GenBank/DDBJ databases">
        <title>Aureococcus anophagefferens CCMP1851 and Kratosvirus quantuckense: Draft genome of a second virus-susceptible host strain in the model system.</title>
        <authorList>
            <person name="Chase E."/>
            <person name="Truchon A.R."/>
            <person name="Schepens W."/>
            <person name="Wilhelm S.W."/>
        </authorList>
    </citation>
    <scope>NUCLEOTIDE SEQUENCE [LARGE SCALE GENOMIC DNA]</scope>
    <source>
        <strain evidence="8 9">CCMP1851</strain>
    </source>
</reference>
<evidence type="ECO:0000256" key="5">
    <source>
        <dbReference type="ARBA" id="ARBA00022840"/>
    </source>
</evidence>
<keyword evidence="9" id="KW-1185">Reference proteome</keyword>
<proteinExistence type="predicted"/>
<dbReference type="PANTHER" id="PTHR45992">
    <property type="entry name" value="EUKARYOTIC ELONGATION FACTOR 2 KINASE-RELATED"/>
    <property type="match status" value="1"/>
</dbReference>
<keyword evidence="3" id="KW-0547">Nucleotide-binding</keyword>
<dbReference type="GO" id="GO:0003746">
    <property type="term" value="F:translation elongation factor activity"/>
    <property type="evidence" value="ECO:0007669"/>
    <property type="project" value="UniProtKB-KW"/>
</dbReference>
<keyword evidence="4 8" id="KW-0418">Kinase</keyword>
<accession>A0ABR1G4F8</accession>
<dbReference type="Proteomes" id="UP001363151">
    <property type="component" value="Unassembled WGS sequence"/>
</dbReference>
<evidence type="ECO:0000256" key="3">
    <source>
        <dbReference type="ARBA" id="ARBA00022741"/>
    </source>
</evidence>
<dbReference type="EMBL" id="JBBJCI010000119">
    <property type="protein sequence ID" value="KAK7248216.1"/>
    <property type="molecule type" value="Genomic_DNA"/>
</dbReference>
<organism evidence="8 9">
    <name type="scientific">Aureococcus anophagefferens</name>
    <name type="common">Harmful bloom alga</name>
    <dbReference type="NCBI Taxonomy" id="44056"/>
    <lineage>
        <taxon>Eukaryota</taxon>
        <taxon>Sar</taxon>
        <taxon>Stramenopiles</taxon>
        <taxon>Ochrophyta</taxon>
        <taxon>Pelagophyceae</taxon>
        <taxon>Pelagomonadales</taxon>
        <taxon>Pelagomonadaceae</taxon>
        <taxon>Aureococcus</taxon>
    </lineage>
</organism>
<evidence type="ECO:0000259" key="7">
    <source>
        <dbReference type="PROSITE" id="PS51158"/>
    </source>
</evidence>
<feature type="region of interest" description="Disordered" evidence="6">
    <location>
        <begin position="436"/>
        <end position="500"/>
    </location>
</feature>